<organism evidence="10 11">
    <name type="scientific">Vibrio rumoiensis 1S-45</name>
    <dbReference type="NCBI Taxonomy" id="1188252"/>
    <lineage>
        <taxon>Bacteria</taxon>
        <taxon>Pseudomonadati</taxon>
        <taxon>Pseudomonadota</taxon>
        <taxon>Gammaproteobacteria</taxon>
        <taxon>Vibrionales</taxon>
        <taxon>Vibrionaceae</taxon>
        <taxon>Vibrio</taxon>
    </lineage>
</organism>
<dbReference type="Proteomes" id="UP000094070">
    <property type="component" value="Unassembled WGS sequence"/>
</dbReference>
<feature type="transmembrane region" description="Helical" evidence="9">
    <location>
        <begin position="148"/>
        <end position="168"/>
    </location>
</feature>
<comment type="similarity">
    <text evidence="2 9">Belongs to the binding-protein-dependent transport system permease family. FecCD subfamily.</text>
</comment>
<dbReference type="GO" id="GO:0005886">
    <property type="term" value="C:plasma membrane"/>
    <property type="evidence" value="ECO:0007669"/>
    <property type="project" value="UniProtKB-SubCell"/>
</dbReference>
<keyword evidence="5" id="KW-0997">Cell inner membrane</keyword>
<comment type="caution">
    <text evidence="10">The sequence shown here is derived from an EMBL/GenBank/DDBJ whole genome shotgun (WGS) entry which is preliminary data.</text>
</comment>
<evidence type="ECO:0000256" key="3">
    <source>
        <dbReference type="ARBA" id="ARBA00022448"/>
    </source>
</evidence>
<sequence length="331" mass="35781">MQFNQLIIQKKQKWRLPFIIMSVLLAISCLSYLSIGDIDLSLFSPLSEFQQQVILNLRLPRLVAAILLGASLAVSGATLQVLLGNPLAEPGVLGISGGASLAMVIALFFFPFLMTPFGAMFVAIAGSLVFTLLIVMMAKALHLTTARLLLIGVALGILSGAMVTWAFYFSDNLNLRILMYWLMGSLGGVTWTQVSLGLVMLPAIIWLCTKTQSLDLLMIGENHAKQLGLDVAKLRWKLILLVSVLVGCSVAIGGVISFVGLVIPHLIRLIFGSENKYLIPMSALCGATLLVFADLLARVSLSSAELPLGVMTTSLGAPVFIWMLLRNHDRD</sequence>
<reference evidence="10 11" key="1">
    <citation type="journal article" date="2012" name="Science">
        <title>Ecological populations of bacteria act as socially cohesive units of antibiotic production and resistance.</title>
        <authorList>
            <person name="Cordero O.X."/>
            <person name="Wildschutte H."/>
            <person name="Kirkup B."/>
            <person name="Proehl S."/>
            <person name="Ngo L."/>
            <person name="Hussain F."/>
            <person name="Le Roux F."/>
            <person name="Mincer T."/>
            <person name="Polz M.F."/>
        </authorList>
    </citation>
    <scope>NUCLEOTIDE SEQUENCE [LARGE SCALE GENOMIC DNA]</scope>
    <source>
        <strain evidence="10 11">1S-45</strain>
    </source>
</reference>
<dbReference type="eggNOG" id="COG4139">
    <property type="taxonomic scope" value="Bacteria"/>
</dbReference>
<dbReference type="Gene3D" id="1.10.3470.10">
    <property type="entry name" value="ABC transporter involved in vitamin B12 uptake, BtuC"/>
    <property type="match status" value="1"/>
</dbReference>
<dbReference type="InterPro" id="IPR037294">
    <property type="entry name" value="ABC_BtuC-like"/>
</dbReference>
<dbReference type="PANTHER" id="PTHR30472:SF29">
    <property type="entry name" value="VITAMIN B12 IMPORT SYSTEM PERMEASE PROTEIN BTUC"/>
    <property type="match status" value="1"/>
</dbReference>
<feature type="transmembrane region" description="Helical" evidence="9">
    <location>
        <begin position="308"/>
        <end position="325"/>
    </location>
</feature>
<comment type="subunit">
    <text evidence="9">The complex is composed of two ATP-binding proteins (BtuD), two transmembrane proteins (BtuC) and a solute-binding protein (BtuF).</text>
</comment>
<feature type="transmembrane region" description="Helical" evidence="9">
    <location>
        <begin position="16"/>
        <end position="35"/>
    </location>
</feature>
<feature type="transmembrane region" description="Helical" evidence="9">
    <location>
        <begin position="62"/>
        <end position="83"/>
    </location>
</feature>
<dbReference type="STRING" id="1188252.A1QC_12815"/>
<keyword evidence="8 9" id="KW-0472">Membrane</keyword>
<feature type="transmembrane region" description="Helical" evidence="9">
    <location>
        <begin position="277"/>
        <end position="296"/>
    </location>
</feature>
<dbReference type="AlphaFoldDB" id="A0A1E5DZ12"/>
<evidence type="ECO:0000256" key="4">
    <source>
        <dbReference type="ARBA" id="ARBA00022475"/>
    </source>
</evidence>
<keyword evidence="7 9" id="KW-1133">Transmembrane helix</keyword>
<evidence type="ECO:0000256" key="9">
    <source>
        <dbReference type="HAMAP-Rule" id="MF_01004"/>
    </source>
</evidence>
<dbReference type="FunFam" id="1.10.3470.10:FF:000001">
    <property type="entry name" value="Vitamin B12 ABC transporter permease BtuC"/>
    <property type="match status" value="1"/>
</dbReference>
<gene>
    <name evidence="9" type="primary">btuC</name>
    <name evidence="10" type="ORF">A1QC_12815</name>
</gene>
<keyword evidence="4 9" id="KW-1003">Cell membrane</keyword>
<dbReference type="PANTHER" id="PTHR30472">
    <property type="entry name" value="FERRIC ENTEROBACTIN TRANSPORT SYSTEM PERMEASE PROTEIN"/>
    <property type="match status" value="1"/>
</dbReference>
<dbReference type="RefSeq" id="WP_017026215.1">
    <property type="nucleotide sequence ID" value="NZ_AJYK02000101.1"/>
</dbReference>
<proteinExistence type="inferred from homology"/>
<protein>
    <recommendedName>
        <fullName evidence="9">Vitamin B12 import system permease protein BtuC</fullName>
    </recommendedName>
</protein>
<dbReference type="OrthoDB" id="9055647at2"/>
<name>A0A1E5DZ12_9VIBR</name>
<dbReference type="EMBL" id="AJYK02000101">
    <property type="protein sequence ID" value="OEF23132.1"/>
    <property type="molecule type" value="Genomic_DNA"/>
</dbReference>
<dbReference type="InterPro" id="IPR000522">
    <property type="entry name" value="ABC_transptr_permease_BtuC"/>
</dbReference>
<evidence type="ECO:0000256" key="7">
    <source>
        <dbReference type="ARBA" id="ARBA00022989"/>
    </source>
</evidence>
<comment type="function">
    <text evidence="9">Part of the ABC transporter complex BtuCDF involved in vitamin B12 import. Involved in the translocation of the substrate across the membrane.</text>
</comment>
<feature type="transmembrane region" description="Helical" evidence="9">
    <location>
        <begin position="238"/>
        <end position="271"/>
    </location>
</feature>
<keyword evidence="11" id="KW-1185">Reference proteome</keyword>
<evidence type="ECO:0000256" key="5">
    <source>
        <dbReference type="ARBA" id="ARBA00022519"/>
    </source>
</evidence>
<feature type="transmembrane region" description="Helical" evidence="9">
    <location>
        <begin position="90"/>
        <end position="110"/>
    </location>
</feature>
<keyword evidence="3 9" id="KW-0813">Transport</keyword>
<dbReference type="GO" id="GO:0015889">
    <property type="term" value="P:cobalamin transport"/>
    <property type="evidence" value="ECO:0007669"/>
    <property type="project" value="UniProtKB-UniRule"/>
</dbReference>
<comment type="subcellular location">
    <subcellularLocation>
        <location evidence="1 9">Cell membrane</location>
        <topology evidence="1 9">Multi-pass membrane protein</topology>
    </subcellularLocation>
</comment>
<evidence type="ECO:0000256" key="2">
    <source>
        <dbReference type="ARBA" id="ARBA00007935"/>
    </source>
</evidence>
<evidence type="ECO:0000256" key="6">
    <source>
        <dbReference type="ARBA" id="ARBA00022692"/>
    </source>
</evidence>
<evidence type="ECO:0000313" key="10">
    <source>
        <dbReference type="EMBL" id="OEF23132.1"/>
    </source>
</evidence>
<dbReference type="GO" id="GO:0090482">
    <property type="term" value="F:vitamin transmembrane transporter activity"/>
    <property type="evidence" value="ECO:0007669"/>
    <property type="project" value="UniProtKB-UniRule"/>
</dbReference>
<keyword evidence="6 9" id="KW-0812">Transmembrane</keyword>
<feature type="transmembrane region" description="Helical" evidence="9">
    <location>
        <begin position="116"/>
        <end position="136"/>
    </location>
</feature>
<evidence type="ECO:0000313" key="11">
    <source>
        <dbReference type="Proteomes" id="UP000094070"/>
    </source>
</evidence>
<dbReference type="Pfam" id="PF01032">
    <property type="entry name" value="FecCD"/>
    <property type="match status" value="1"/>
</dbReference>
<dbReference type="HAMAP" id="MF_01004">
    <property type="entry name" value="BtuC"/>
    <property type="match status" value="1"/>
</dbReference>
<dbReference type="NCBIfam" id="NF003001">
    <property type="entry name" value="PRK03784.1"/>
    <property type="match status" value="1"/>
</dbReference>
<accession>A0A1E5DZ12</accession>
<evidence type="ECO:0000256" key="1">
    <source>
        <dbReference type="ARBA" id="ARBA00004651"/>
    </source>
</evidence>
<dbReference type="CDD" id="cd06550">
    <property type="entry name" value="TM_ABC_iron-siderophores_like"/>
    <property type="match status" value="1"/>
</dbReference>
<dbReference type="InterPro" id="IPR023691">
    <property type="entry name" value="ABC_transptr_BtuC"/>
</dbReference>
<evidence type="ECO:0000256" key="8">
    <source>
        <dbReference type="ARBA" id="ARBA00023136"/>
    </source>
</evidence>
<dbReference type="SUPFAM" id="SSF81345">
    <property type="entry name" value="ABC transporter involved in vitamin B12 uptake, BtuC"/>
    <property type="match status" value="1"/>
</dbReference>
<feature type="transmembrane region" description="Helical" evidence="9">
    <location>
        <begin position="180"/>
        <end position="208"/>
    </location>
</feature>